<dbReference type="NCBIfam" id="TIGR00546">
    <property type="entry name" value="lnt"/>
    <property type="match status" value="1"/>
</dbReference>
<keyword evidence="12" id="KW-1185">Reference proteome</keyword>
<dbReference type="OrthoDB" id="9804277at2"/>
<keyword evidence="6 9" id="KW-1133">Transmembrane helix</keyword>
<dbReference type="InterPro" id="IPR003010">
    <property type="entry name" value="C-N_Hydrolase"/>
</dbReference>
<dbReference type="Pfam" id="PF00795">
    <property type="entry name" value="CN_hydrolase"/>
    <property type="match status" value="1"/>
</dbReference>
<keyword evidence="5 9" id="KW-0812">Transmembrane</keyword>
<comment type="subcellular location">
    <subcellularLocation>
        <location evidence="1 9">Cell membrane</location>
        <topology evidence="1 9">Multi-pass membrane protein</topology>
    </subcellularLocation>
</comment>
<keyword evidence="11" id="KW-0449">Lipoprotein</keyword>
<dbReference type="PANTHER" id="PTHR38686:SF1">
    <property type="entry name" value="APOLIPOPROTEIN N-ACYLTRANSFERASE"/>
    <property type="match status" value="1"/>
</dbReference>
<dbReference type="InterPro" id="IPR036526">
    <property type="entry name" value="C-N_Hydrolase_sf"/>
</dbReference>
<evidence type="ECO:0000256" key="9">
    <source>
        <dbReference type="HAMAP-Rule" id="MF_01148"/>
    </source>
</evidence>
<dbReference type="KEGG" id="fam:OYT1_ch2392"/>
<organism evidence="11 12">
    <name type="scientific">Ferriphaselus amnicola</name>
    <dbReference type="NCBI Taxonomy" id="1188319"/>
    <lineage>
        <taxon>Bacteria</taxon>
        <taxon>Pseudomonadati</taxon>
        <taxon>Pseudomonadota</taxon>
        <taxon>Betaproteobacteria</taxon>
        <taxon>Nitrosomonadales</taxon>
        <taxon>Gallionellaceae</taxon>
        <taxon>Ferriphaselus</taxon>
    </lineage>
</organism>
<dbReference type="PROSITE" id="PS50263">
    <property type="entry name" value="CN_HYDROLASE"/>
    <property type="match status" value="1"/>
</dbReference>
<gene>
    <name evidence="9" type="primary">lnt</name>
    <name evidence="11" type="ORF">OYT1_ch2392</name>
</gene>
<keyword evidence="8 9" id="KW-0012">Acyltransferase</keyword>
<feature type="transmembrane region" description="Helical" evidence="9">
    <location>
        <begin position="188"/>
        <end position="206"/>
    </location>
</feature>
<evidence type="ECO:0000256" key="5">
    <source>
        <dbReference type="ARBA" id="ARBA00022692"/>
    </source>
</evidence>
<sequence length="500" mass="54050">MKFSGRYSVFAFLAGAAAVVGFAPFGLFLVPVISIATLFVLWLRADSAWAAFKFGWSFGLGLFVAGVSWLYVALHDYGGMVAPLAAGAILLFAAFLALLPGLVGYVQARCTAHAWVRLTLAMPACWVALELVRGYLLTGFPWLSLGYSQTPPSPLAGYAPLVGLYGVSLLVVVSAGLLAWAWTEKRKAALGVLAVLWLAGAALRLVEWTQPQGAPLKVALVQGNIPQERKFEEGFRLGTLDLYRDLIAQSGDARLVVLPESALPLLREQLPPDYVAAITTPLQARRGDVLLGLFEREGERYFNSVLSLGASPEQHYRKNHLVPFGEFIPLRPLLGALINDVLQIPMSDLARGGTTQAPLEVAGQKVAVNICYEDVFGEEIVRPLATATLLVNVTNDAWYGHSHAAAQHNQISQMRALESGRMMLRATNTGITSIIGRDGKVQAALPQFQEAVLIGMAQGYTGLTPYARWGNLLVLGLLVFMLGGARLLRKSFPLPQAEED</sequence>
<dbReference type="PANTHER" id="PTHR38686">
    <property type="entry name" value="APOLIPOPROTEIN N-ACYLTRANSFERASE"/>
    <property type="match status" value="1"/>
</dbReference>
<accession>A0A2Z6GES3</accession>
<dbReference type="AlphaFoldDB" id="A0A2Z6GES3"/>
<dbReference type="EC" id="2.3.1.269" evidence="9"/>
<dbReference type="RefSeq" id="WP_062626652.1">
    <property type="nucleotide sequence ID" value="NZ_AP018738.1"/>
</dbReference>
<dbReference type="Pfam" id="PF20154">
    <property type="entry name" value="LNT_N"/>
    <property type="match status" value="1"/>
</dbReference>
<dbReference type="HAMAP" id="MF_01148">
    <property type="entry name" value="Lnt"/>
    <property type="match status" value="1"/>
</dbReference>
<name>A0A2Z6GES3_9PROT</name>
<evidence type="ECO:0000259" key="10">
    <source>
        <dbReference type="PROSITE" id="PS50263"/>
    </source>
</evidence>
<dbReference type="Proteomes" id="UP000033070">
    <property type="component" value="Chromosome"/>
</dbReference>
<dbReference type="EMBL" id="AP018738">
    <property type="protein sequence ID" value="BBE51907.1"/>
    <property type="molecule type" value="Genomic_DNA"/>
</dbReference>
<evidence type="ECO:0000256" key="6">
    <source>
        <dbReference type="ARBA" id="ARBA00022989"/>
    </source>
</evidence>
<evidence type="ECO:0000256" key="3">
    <source>
        <dbReference type="ARBA" id="ARBA00022475"/>
    </source>
</evidence>
<evidence type="ECO:0000256" key="4">
    <source>
        <dbReference type="ARBA" id="ARBA00022679"/>
    </source>
</evidence>
<evidence type="ECO:0000256" key="8">
    <source>
        <dbReference type="ARBA" id="ARBA00023315"/>
    </source>
</evidence>
<keyword evidence="3 9" id="KW-1003">Cell membrane</keyword>
<protein>
    <recommendedName>
        <fullName evidence="9">Apolipoprotein N-acyltransferase</fullName>
        <shortName evidence="9">ALP N-acyltransferase</shortName>
        <ecNumber evidence="9">2.3.1.269</ecNumber>
    </recommendedName>
</protein>
<dbReference type="CDD" id="cd07571">
    <property type="entry name" value="ALP_N-acyl_transferase"/>
    <property type="match status" value="1"/>
</dbReference>
<proteinExistence type="inferred from homology"/>
<keyword evidence="7 9" id="KW-0472">Membrane</keyword>
<dbReference type="Gene3D" id="3.60.110.10">
    <property type="entry name" value="Carbon-nitrogen hydrolase"/>
    <property type="match status" value="1"/>
</dbReference>
<dbReference type="GO" id="GO:0042158">
    <property type="term" value="P:lipoprotein biosynthetic process"/>
    <property type="evidence" value="ECO:0007669"/>
    <property type="project" value="UniProtKB-UniRule"/>
</dbReference>
<feature type="transmembrane region" description="Helical" evidence="9">
    <location>
        <begin position="12"/>
        <end position="42"/>
    </location>
</feature>
<dbReference type="InterPro" id="IPR004563">
    <property type="entry name" value="Apolipo_AcylTrfase"/>
</dbReference>
<dbReference type="GO" id="GO:0016410">
    <property type="term" value="F:N-acyltransferase activity"/>
    <property type="evidence" value="ECO:0007669"/>
    <property type="project" value="UniProtKB-UniRule"/>
</dbReference>
<feature type="transmembrane region" description="Helical" evidence="9">
    <location>
        <begin position="469"/>
        <end position="488"/>
    </location>
</feature>
<dbReference type="STRING" id="1188319.OYT1_01472"/>
<feature type="transmembrane region" description="Helical" evidence="9">
    <location>
        <begin position="156"/>
        <end position="181"/>
    </location>
</feature>
<evidence type="ECO:0000256" key="1">
    <source>
        <dbReference type="ARBA" id="ARBA00004651"/>
    </source>
</evidence>
<dbReference type="GO" id="GO:0005886">
    <property type="term" value="C:plasma membrane"/>
    <property type="evidence" value="ECO:0007669"/>
    <property type="project" value="UniProtKB-SubCell"/>
</dbReference>
<comment type="pathway">
    <text evidence="9">Protein modification; lipoprotein biosynthesis (N-acyl transfer).</text>
</comment>
<comment type="function">
    <text evidence="9">Catalyzes the phospholipid dependent N-acylation of the N-terminal cysteine of apolipoprotein, the last step in lipoprotein maturation.</text>
</comment>
<reference evidence="11 12" key="1">
    <citation type="submission" date="2018-06" db="EMBL/GenBank/DDBJ databases">
        <title>OYT1 Genome Sequencing.</title>
        <authorList>
            <person name="Kato S."/>
            <person name="Itoh T."/>
            <person name="Ohkuma M."/>
        </authorList>
    </citation>
    <scope>NUCLEOTIDE SEQUENCE [LARGE SCALE GENOMIC DNA]</scope>
    <source>
        <strain evidence="11 12">OYT1</strain>
    </source>
</reference>
<feature type="transmembrane region" description="Helical" evidence="9">
    <location>
        <begin position="80"/>
        <end position="103"/>
    </location>
</feature>
<dbReference type="InterPro" id="IPR045378">
    <property type="entry name" value="LNT_N"/>
</dbReference>
<evidence type="ECO:0000256" key="2">
    <source>
        <dbReference type="ARBA" id="ARBA00010065"/>
    </source>
</evidence>
<feature type="transmembrane region" description="Helical" evidence="9">
    <location>
        <begin position="115"/>
        <end position="136"/>
    </location>
</feature>
<comment type="catalytic activity">
    <reaction evidence="9">
        <text>N-terminal S-1,2-diacyl-sn-glyceryl-L-cysteinyl-[lipoprotein] + a glycerophospholipid = N-acyl-S-1,2-diacyl-sn-glyceryl-L-cysteinyl-[lipoprotein] + a 2-acyl-sn-glycero-3-phospholipid + H(+)</text>
        <dbReference type="Rhea" id="RHEA:48228"/>
        <dbReference type="Rhea" id="RHEA-COMP:14681"/>
        <dbReference type="Rhea" id="RHEA-COMP:14684"/>
        <dbReference type="ChEBI" id="CHEBI:15378"/>
        <dbReference type="ChEBI" id="CHEBI:136912"/>
        <dbReference type="ChEBI" id="CHEBI:140656"/>
        <dbReference type="ChEBI" id="CHEBI:140657"/>
        <dbReference type="ChEBI" id="CHEBI:140660"/>
        <dbReference type="EC" id="2.3.1.269"/>
    </reaction>
</comment>
<evidence type="ECO:0000256" key="7">
    <source>
        <dbReference type="ARBA" id="ARBA00023136"/>
    </source>
</evidence>
<evidence type="ECO:0000313" key="12">
    <source>
        <dbReference type="Proteomes" id="UP000033070"/>
    </source>
</evidence>
<keyword evidence="4 9" id="KW-0808">Transferase</keyword>
<feature type="domain" description="CN hydrolase" evidence="10">
    <location>
        <begin position="221"/>
        <end position="461"/>
    </location>
</feature>
<feature type="transmembrane region" description="Helical" evidence="9">
    <location>
        <begin position="54"/>
        <end position="74"/>
    </location>
</feature>
<dbReference type="UniPathway" id="UPA00666"/>
<comment type="similarity">
    <text evidence="2 9">Belongs to the CN hydrolase family. Apolipoprotein N-acyltransferase subfamily.</text>
</comment>
<dbReference type="SUPFAM" id="SSF56317">
    <property type="entry name" value="Carbon-nitrogen hydrolase"/>
    <property type="match status" value="1"/>
</dbReference>
<evidence type="ECO:0000313" key="11">
    <source>
        <dbReference type="EMBL" id="BBE51907.1"/>
    </source>
</evidence>